<evidence type="ECO:0008006" key="3">
    <source>
        <dbReference type="Google" id="ProtNLM"/>
    </source>
</evidence>
<accession>A0AAU9VFD1</accession>
<evidence type="ECO:0000313" key="2">
    <source>
        <dbReference type="Proteomes" id="UP001153954"/>
    </source>
</evidence>
<proteinExistence type="predicted"/>
<name>A0AAU9VFD1_EUPED</name>
<keyword evidence="2" id="KW-1185">Reference proteome</keyword>
<dbReference type="AlphaFoldDB" id="A0AAU9VFD1"/>
<sequence length="109" mass="12599">MFTDDEFTLRYRFNKNTVIHLSDIISPALAPVTHRKYTLSVLEQIFIALRFYATGTFQGVIGDDINVRKTTVSRVVFKVSKEIAKLTTSPVYRVYLERLQKRRGMIVLA</sequence>
<protein>
    <recommendedName>
        <fullName evidence="3">Nuclease HARBI1</fullName>
    </recommendedName>
</protein>
<evidence type="ECO:0000313" key="1">
    <source>
        <dbReference type="EMBL" id="CAH2109172.1"/>
    </source>
</evidence>
<dbReference type="Proteomes" id="UP001153954">
    <property type="component" value="Unassembled WGS sequence"/>
</dbReference>
<dbReference type="EMBL" id="CAKOGL010000064">
    <property type="protein sequence ID" value="CAH2109172.1"/>
    <property type="molecule type" value="Genomic_DNA"/>
</dbReference>
<comment type="caution">
    <text evidence="1">The sequence shown here is derived from an EMBL/GenBank/DDBJ whole genome shotgun (WGS) entry which is preliminary data.</text>
</comment>
<reference evidence="1" key="1">
    <citation type="submission" date="2022-03" db="EMBL/GenBank/DDBJ databases">
        <authorList>
            <person name="Tunstrom K."/>
        </authorList>
    </citation>
    <scope>NUCLEOTIDE SEQUENCE</scope>
</reference>
<organism evidence="1 2">
    <name type="scientific">Euphydryas editha</name>
    <name type="common">Edith's checkerspot</name>
    <dbReference type="NCBI Taxonomy" id="104508"/>
    <lineage>
        <taxon>Eukaryota</taxon>
        <taxon>Metazoa</taxon>
        <taxon>Ecdysozoa</taxon>
        <taxon>Arthropoda</taxon>
        <taxon>Hexapoda</taxon>
        <taxon>Insecta</taxon>
        <taxon>Pterygota</taxon>
        <taxon>Neoptera</taxon>
        <taxon>Endopterygota</taxon>
        <taxon>Lepidoptera</taxon>
        <taxon>Glossata</taxon>
        <taxon>Ditrysia</taxon>
        <taxon>Papilionoidea</taxon>
        <taxon>Nymphalidae</taxon>
        <taxon>Nymphalinae</taxon>
        <taxon>Euphydryas</taxon>
    </lineage>
</organism>
<gene>
    <name evidence="1" type="ORF">EEDITHA_LOCUS23033</name>
</gene>